<name>A0A0A9D3N9_ARUDO</name>
<accession>A0A0A9D3N9</accession>
<keyword evidence="1" id="KW-1133">Transmembrane helix</keyword>
<keyword evidence="1" id="KW-0812">Transmembrane</keyword>
<reference evidence="2" key="1">
    <citation type="submission" date="2014-09" db="EMBL/GenBank/DDBJ databases">
        <authorList>
            <person name="Magalhaes I.L.F."/>
            <person name="Oliveira U."/>
            <person name="Santos F.R."/>
            <person name="Vidigal T.H.D.A."/>
            <person name="Brescovit A.D."/>
            <person name="Santos A.J."/>
        </authorList>
    </citation>
    <scope>NUCLEOTIDE SEQUENCE</scope>
    <source>
        <tissue evidence="2">Shoot tissue taken approximately 20 cm above the soil surface</tissue>
    </source>
</reference>
<feature type="transmembrane region" description="Helical" evidence="1">
    <location>
        <begin position="21"/>
        <end position="44"/>
    </location>
</feature>
<reference evidence="2" key="2">
    <citation type="journal article" date="2015" name="Data Brief">
        <title>Shoot transcriptome of the giant reed, Arundo donax.</title>
        <authorList>
            <person name="Barrero R.A."/>
            <person name="Guerrero F.D."/>
            <person name="Moolhuijzen P."/>
            <person name="Goolsby J.A."/>
            <person name="Tidwell J."/>
            <person name="Bellgard S.E."/>
            <person name="Bellgard M.I."/>
        </authorList>
    </citation>
    <scope>NUCLEOTIDE SEQUENCE</scope>
    <source>
        <tissue evidence="2">Shoot tissue taken approximately 20 cm above the soil surface</tissue>
    </source>
</reference>
<organism evidence="2">
    <name type="scientific">Arundo donax</name>
    <name type="common">Giant reed</name>
    <name type="synonym">Donax arundinaceus</name>
    <dbReference type="NCBI Taxonomy" id="35708"/>
    <lineage>
        <taxon>Eukaryota</taxon>
        <taxon>Viridiplantae</taxon>
        <taxon>Streptophyta</taxon>
        <taxon>Embryophyta</taxon>
        <taxon>Tracheophyta</taxon>
        <taxon>Spermatophyta</taxon>
        <taxon>Magnoliopsida</taxon>
        <taxon>Liliopsida</taxon>
        <taxon>Poales</taxon>
        <taxon>Poaceae</taxon>
        <taxon>PACMAD clade</taxon>
        <taxon>Arundinoideae</taxon>
        <taxon>Arundineae</taxon>
        <taxon>Arundo</taxon>
    </lineage>
</organism>
<dbReference type="AlphaFoldDB" id="A0A0A9D3N9"/>
<sequence>MTLALRKMVHWMERRSFKGRGWMRMLMSNVLEWRLWMMMGLLMMRKMKLIVMVDMG</sequence>
<protein>
    <submittedName>
        <fullName evidence="2">Uncharacterized protein</fullName>
    </submittedName>
</protein>
<evidence type="ECO:0000313" key="2">
    <source>
        <dbReference type="EMBL" id="JAD82426.1"/>
    </source>
</evidence>
<proteinExistence type="predicted"/>
<dbReference type="EMBL" id="GBRH01215469">
    <property type="protein sequence ID" value="JAD82426.1"/>
    <property type="molecule type" value="Transcribed_RNA"/>
</dbReference>
<evidence type="ECO:0000256" key="1">
    <source>
        <dbReference type="SAM" id="Phobius"/>
    </source>
</evidence>
<keyword evidence="1" id="KW-0472">Membrane</keyword>